<evidence type="ECO:0000313" key="3">
    <source>
        <dbReference type="EMBL" id="TXC79470.1"/>
    </source>
</evidence>
<protein>
    <submittedName>
        <fullName evidence="3">Uncharacterized protein</fullName>
    </submittedName>
</protein>
<feature type="transmembrane region" description="Helical" evidence="1">
    <location>
        <begin position="43"/>
        <end position="65"/>
    </location>
</feature>
<gene>
    <name evidence="3" type="ORF">FRZ40_34355</name>
    <name evidence="2" type="ORF">V4C56_00590</name>
</gene>
<name>A0A5C6V3U0_9BURK</name>
<reference evidence="2 5" key="3">
    <citation type="submission" date="2024-01" db="EMBL/GenBank/DDBJ databases">
        <title>The diversity of rhizobia nodulating Mimosa spp. in eleven states of Brazil covering several biomes is determined by host plant, location, and edaphic factors.</title>
        <authorList>
            <person name="Rouws L."/>
            <person name="Barauna A."/>
            <person name="Beukes C."/>
            <person name="De Faria S.M."/>
            <person name="Gross E."/>
            <person name="Dos Reis Junior F.B."/>
            <person name="Simon M."/>
            <person name="Maluk M."/>
            <person name="Odee D.W."/>
            <person name="Kenicer G."/>
            <person name="Young J.P.W."/>
            <person name="Reis V.M."/>
            <person name="Zilli J."/>
            <person name="James E.K."/>
        </authorList>
    </citation>
    <scope>NUCLEOTIDE SEQUENCE [LARGE SCALE GENOMIC DNA]</scope>
    <source>
        <strain evidence="2 5">JPY530</strain>
    </source>
</reference>
<reference evidence="3" key="2">
    <citation type="submission" date="2019-08" db="EMBL/GenBank/DDBJ databases">
        <authorList>
            <person name="Im W.-T."/>
        </authorList>
    </citation>
    <scope>NUCLEOTIDE SEQUENCE</scope>
    <source>
        <strain evidence="3">NF 2-5-3</strain>
    </source>
</reference>
<evidence type="ECO:0000313" key="5">
    <source>
        <dbReference type="Proteomes" id="UP001481677"/>
    </source>
</evidence>
<sequence length="66" mass="7404">MNTKNCRQTAVEEHLVEHVLEGRLRTYSVSHDRSEQIRETAGVVLAAVFTLIAGAGTILQFVAYFR</sequence>
<dbReference type="Proteomes" id="UP001481677">
    <property type="component" value="Unassembled WGS sequence"/>
</dbReference>
<dbReference type="AlphaFoldDB" id="A0A5C6V3U0"/>
<keyword evidence="1" id="KW-0812">Transmembrane</keyword>
<keyword evidence="1" id="KW-1133">Transmembrane helix</keyword>
<evidence type="ECO:0000313" key="2">
    <source>
        <dbReference type="EMBL" id="MEM5338118.1"/>
    </source>
</evidence>
<dbReference type="EMBL" id="JAZHGA010000001">
    <property type="protein sequence ID" value="MEM5338118.1"/>
    <property type="molecule type" value="Genomic_DNA"/>
</dbReference>
<comment type="caution">
    <text evidence="3">The sequence shown here is derived from an EMBL/GenBank/DDBJ whole genome shotgun (WGS) entry which is preliminary data.</text>
</comment>
<evidence type="ECO:0000256" key="1">
    <source>
        <dbReference type="SAM" id="Phobius"/>
    </source>
</evidence>
<proteinExistence type="predicted"/>
<dbReference type="Proteomes" id="UP000321776">
    <property type="component" value="Unassembled WGS sequence"/>
</dbReference>
<reference evidence="3 4" key="1">
    <citation type="journal article" date="2018" name="Int. J. Syst. Evol. Microbiol.">
        <title>Paraburkholderia azotifigens sp. nov., a nitrogen-fixing bacterium isolated from paddy soil.</title>
        <authorList>
            <person name="Choi G.M."/>
            <person name="Im W.T."/>
        </authorList>
    </citation>
    <scope>NUCLEOTIDE SEQUENCE [LARGE SCALE GENOMIC DNA]</scope>
    <source>
        <strain evidence="3 4">NF 2-5-3</strain>
    </source>
</reference>
<evidence type="ECO:0000313" key="4">
    <source>
        <dbReference type="Proteomes" id="UP000321776"/>
    </source>
</evidence>
<accession>A0A5C6V3U0</accession>
<keyword evidence="5" id="KW-1185">Reference proteome</keyword>
<keyword evidence="1" id="KW-0472">Membrane</keyword>
<dbReference type="RefSeq" id="WP_147237171.1">
    <property type="nucleotide sequence ID" value="NZ_JAZHFZ010000001.1"/>
</dbReference>
<dbReference type="EMBL" id="VOQS01000005">
    <property type="protein sequence ID" value="TXC79470.1"/>
    <property type="molecule type" value="Genomic_DNA"/>
</dbReference>
<organism evidence="3 4">
    <name type="scientific">Paraburkholderia azotifigens</name>
    <dbReference type="NCBI Taxonomy" id="2057004"/>
    <lineage>
        <taxon>Bacteria</taxon>
        <taxon>Pseudomonadati</taxon>
        <taxon>Pseudomonadota</taxon>
        <taxon>Betaproteobacteria</taxon>
        <taxon>Burkholderiales</taxon>
        <taxon>Burkholderiaceae</taxon>
        <taxon>Paraburkholderia</taxon>
    </lineage>
</organism>